<dbReference type="InterPro" id="IPR011528">
    <property type="entry name" value="NERD"/>
</dbReference>
<evidence type="ECO:0000313" key="2">
    <source>
        <dbReference type="EMBL" id="KKN96633.1"/>
    </source>
</evidence>
<evidence type="ECO:0000259" key="1">
    <source>
        <dbReference type="PROSITE" id="PS50965"/>
    </source>
</evidence>
<dbReference type="AlphaFoldDB" id="A0A0F9XWA5"/>
<protein>
    <recommendedName>
        <fullName evidence="1">NERD domain-containing protein</fullName>
    </recommendedName>
</protein>
<dbReference type="Pfam" id="PF08378">
    <property type="entry name" value="NERD"/>
    <property type="match status" value="1"/>
</dbReference>
<proteinExistence type="predicted"/>
<dbReference type="PROSITE" id="PS50965">
    <property type="entry name" value="NERD"/>
    <property type="match status" value="1"/>
</dbReference>
<sequence>MARVYRTIESLKSLKSELVDKGITRFKSVREIKDFLKNFNSEKLTILNDISDELDKEYSKTCSSLKQKIQNKVEAINLETERIDSRISDLQTKIDLILKKNGDNFLKKIISSLRLYYLKKESKHFLNNKTKLISLSAKELSNTIGKDKLFIEEYKTDRQLLIKNRVKLKIEKLEYICSVLESSKNLISGAIGENLVVKEIKKLSDDYVLINDFKLNFSPPIFYKQQNERIYSIQIDHLLISKAGIFIIETKNWSKKSINSISLRSPIEQIRRSNFALYTYISKNISLDQHHWGEQKIPIRNLIVMINNKPNTQFKYVSIKLLRELNDYIKYFEPILTEKQVNNITTQLI</sequence>
<dbReference type="EMBL" id="LAZR01000063">
    <property type="protein sequence ID" value="KKN96633.1"/>
    <property type="molecule type" value="Genomic_DNA"/>
</dbReference>
<reference evidence="2" key="1">
    <citation type="journal article" date="2015" name="Nature">
        <title>Complex archaea that bridge the gap between prokaryotes and eukaryotes.</title>
        <authorList>
            <person name="Spang A."/>
            <person name="Saw J.H."/>
            <person name="Jorgensen S.L."/>
            <person name="Zaremba-Niedzwiedzka K."/>
            <person name="Martijn J."/>
            <person name="Lind A.E."/>
            <person name="van Eijk R."/>
            <person name="Schleper C."/>
            <person name="Guy L."/>
            <person name="Ettema T.J."/>
        </authorList>
    </citation>
    <scope>NUCLEOTIDE SEQUENCE</scope>
</reference>
<comment type="caution">
    <text evidence="2">The sequence shown here is derived from an EMBL/GenBank/DDBJ whole genome shotgun (WGS) entry which is preliminary data.</text>
</comment>
<name>A0A0F9XWA5_9ZZZZ</name>
<feature type="domain" description="NERD" evidence="1">
    <location>
        <begin position="188"/>
        <end position="300"/>
    </location>
</feature>
<gene>
    <name evidence="2" type="ORF">LCGC14_0166790</name>
</gene>
<accession>A0A0F9XWA5</accession>
<organism evidence="2">
    <name type="scientific">marine sediment metagenome</name>
    <dbReference type="NCBI Taxonomy" id="412755"/>
    <lineage>
        <taxon>unclassified sequences</taxon>
        <taxon>metagenomes</taxon>
        <taxon>ecological metagenomes</taxon>
    </lineage>
</organism>